<comment type="caution">
    <text evidence="3">The sequence shown here is derived from an EMBL/GenBank/DDBJ whole genome shotgun (WGS) entry which is preliminary data.</text>
</comment>
<proteinExistence type="predicted"/>
<feature type="domain" description="DUF2062" evidence="2">
    <location>
        <begin position="34"/>
        <end position="185"/>
    </location>
</feature>
<accession>A0ABM9ERE1</accession>
<reference evidence="3" key="1">
    <citation type="submission" date="2022-04" db="EMBL/GenBank/DDBJ databases">
        <authorList>
            <person name="Criscuolo A."/>
        </authorList>
    </citation>
    <scope>NUCLEOTIDE SEQUENCE</scope>
    <source>
        <strain evidence="3">CIP111895</strain>
    </source>
</reference>
<sequence length="205" mass="23496">MAYLEYNKLNYFQKGDYLMSIKQKKYHFFQRLGRAFKLNFTKLLRSPGGAKKVSLGFALGFGLEMLVISTASLIYILFVPIVRLAKGSIPASIIGNVIGKLSLLPVILLPFARKIGKIIFPMKVRIGHNNSFSFQKLLHGDFHCLVGLLHGGVHALIGMTLFGIVLSFISYFIVYYLYEKEKTKRLIRRRHKHEIRINKIHENLI</sequence>
<keyword evidence="1" id="KW-1133">Transmembrane helix</keyword>
<feature type="transmembrane region" description="Helical" evidence="1">
    <location>
        <begin position="155"/>
        <end position="178"/>
    </location>
</feature>
<name>A0ABM9ERE1_9BACI</name>
<evidence type="ECO:0000259" key="2">
    <source>
        <dbReference type="Pfam" id="PF09835"/>
    </source>
</evidence>
<keyword evidence="1" id="KW-0812">Transmembrane</keyword>
<dbReference type="Proteomes" id="UP000838308">
    <property type="component" value="Unassembled WGS sequence"/>
</dbReference>
<keyword evidence="4" id="KW-1185">Reference proteome</keyword>
<dbReference type="EMBL" id="CALBWS010000014">
    <property type="protein sequence ID" value="CAH2715208.1"/>
    <property type="molecule type" value="Genomic_DNA"/>
</dbReference>
<feature type="transmembrane region" description="Helical" evidence="1">
    <location>
        <begin position="55"/>
        <end position="81"/>
    </location>
</feature>
<evidence type="ECO:0000313" key="4">
    <source>
        <dbReference type="Proteomes" id="UP000838308"/>
    </source>
</evidence>
<protein>
    <recommendedName>
        <fullName evidence="2">DUF2062 domain-containing protein</fullName>
    </recommendedName>
</protein>
<organism evidence="3 4">
    <name type="scientific">Neobacillus rhizosphaerae</name>
    <dbReference type="NCBI Taxonomy" id="2880965"/>
    <lineage>
        <taxon>Bacteria</taxon>
        <taxon>Bacillati</taxon>
        <taxon>Bacillota</taxon>
        <taxon>Bacilli</taxon>
        <taxon>Bacillales</taxon>
        <taxon>Bacillaceae</taxon>
        <taxon>Neobacillus</taxon>
    </lineage>
</organism>
<feature type="transmembrane region" description="Helical" evidence="1">
    <location>
        <begin position="93"/>
        <end position="112"/>
    </location>
</feature>
<dbReference type="Pfam" id="PF09835">
    <property type="entry name" value="DUF2062"/>
    <property type="match status" value="1"/>
</dbReference>
<gene>
    <name evidence="3" type="ORF">BACCIP111895_02392</name>
</gene>
<evidence type="ECO:0000313" key="3">
    <source>
        <dbReference type="EMBL" id="CAH2715208.1"/>
    </source>
</evidence>
<evidence type="ECO:0000256" key="1">
    <source>
        <dbReference type="SAM" id="Phobius"/>
    </source>
</evidence>
<dbReference type="InterPro" id="IPR018639">
    <property type="entry name" value="DUF2062"/>
</dbReference>
<keyword evidence="1" id="KW-0472">Membrane</keyword>